<proteinExistence type="predicted"/>
<evidence type="ECO:0000313" key="2">
    <source>
        <dbReference type="Proteomes" id="UP000233786"/>
    </source>
</evidence>
<comment type="caution">
    <text evidence="1">The sequence shown here is derived from an EMBL/GenBank/DDBJ whole genome shotgun (WGS) entry which is preliminary data.</text>
</comment>
<keyword evidence="2" id="KW-1185">Reference proteome</keyword>
<dbReference type="RefSeq" id="WP_237710690.1">
    <property type="nucleotide sequence ID" value="NZ_CP061007.1"/>
</dbReference>
<accession>A0A2N3Y6A4</accession>
<reference evidence="1" key="1">
    <citation type="submission" date="2017-12" db="EMBL/GenBank/DDBJ databases">
        <title>Sequencing the genomes of 1000 Actinobacteria strains.</title>
        <authorList>
            <person name="Klenk H.-P."/>
        </authorList>
    </citation>
    <scope>NUCLEOTIDE SEQUENCE [LARGE SCALE GENOMIC DNA]</scope>
    <source>
        <strain evidence="1">DSM 44228</strain>
    </source>
</reference>
<sequence>MTVSSRPRASAEGVHGEVAFAACRLLIEPVCFAALAAFDGLGIQHRRRQVRLVPGLDTDLIAQRVVNTVDGALAVALRAHLVTQQSLGLPLKSYPGQTGRCVITERLG</sequence>
<dbReference type="EMBL" id="PJNB01000001">
    <property type="protein sequence ID" value="PKW18449.1"/>
    <property type="molecule type" value="Genomic_DNA"/>
</dbReference>
<dbReference type="AlphaFoldDB" id="A0A2N3Y6A4"/>
<gene>
    <name evidence="1" type="ORF">A8926_6531</name>
</gene>
<evidence type="ECO:0000313" key="1">
    <source>
        <dbReference type="EMBL" id="PKW18449.1"/>
    </source>
</evidence>
<protein>
    <submittedName>
        <fullName evidence="1">Uncharacterized protein</fullName>
    </submittedName>
</protein>
<organism evidence="1 2">
    <name type="scientific">Saccharopolyspora spinosa</name>
    <dbReference type="NCBI Taxonomy" id="60894"/>
    <lineage>
        <taxon>Bacteria</taxon>
        <taxon>Bacillati</taxon>
        <taxon>Actinomycetota</taxon>
        <taxon>Actinomycetes</taxon>
        <taxon>Pseudonocardiales</taxon>
        <taxon>Pseudonocardiaceae</taxon>
        <taxon>Saccharopolyspora</taxon>
    </lineage>
</organism>
<name>A0A2N3Y6A4_SACSN</name>
<dbReference type="Proteomes" id="UP000233786">
    <property type="component" value="Unassembled WGS sequence"/>
</dbReference>